<protein>
    <submittedName>
        <fullName evidence="1">Uncharacterized protein</fullName>
    </submittedName>
</protein>
<accession>A0A239JW53</accession>
<organism evidence="1 2">
    <name type="scientific">Actinoplanes regularis</name>
    <dbReference type="NCBI Taxonomy" id="52697"/>
    <lineage>
        <taxon>Bacteria</taxon>
        <taxon>Bacillati</taxon>
        <taxon>Actinomycetota</taxon>
        <taxon>Actinomycetes</taxon>
        <taxon>Micromonosporales</taxon>
        <taxon>Micromonosporaceae</taxon>
        <taxon>Actinoplanes</taxon>
    </lineage>
</organism>
<evidence type="ECO:0000313" key="1">
    <source>
        <dbReference type="EMBL" id="SNT10166.1"/>
    </source>
</evidence>
<proteinExistence type="predicted"/>
<reference evidence="1 2" key="1">
    <citation type="submission" date="2017-06" db="EMBL/GenBank/DDBJ databases">
        <authorList>
            <person name="Kim H.J."/>
            <person name="Triplett B.A."/>
        </authorList>
    </citation>
    <scope>NUCLEOTIDE SEQUENCE [LARGE SCALE GENOMIC DNA]</scope>
    <source>
        <strain evidence="1 2">DSM 43151</strain>
    </source>
</reference>
<dbReference type="Proteomes" id="UP000198415">
    <property type="component" value="Unassembled WGS sequence"/>
</dbReference>
<dbReference type="EMBL" id="FZNR01000039">
    <property type="protein sequence ID" value="SNT10166.1"/>
    <property type="molecule type" value="Genomic_DNA"/>
</dbReference>
<name>A0A239JW53_9ACTN</name>
<gene>
    <name evidence="1" type="ORF">SAMN06264365_13923</name>
</gene>
<dbReference type="AlphaFoldDB" id="A0A239JW53"/>
<evidence type="ECO:0000313" key="2">
    <source>
        <dbReference type="Proteomes" id="UP000198415"/>
    </source>
</evidence>
<keyword evidence="2" id="KW-1185">Reference proteome</keyword>
<sequence length="132" mass="14041">MDEREGTTLVADGYDLVVQISGTDADREEPAVFARRLRAELLDLDVDAVDPLADATVPDGAKGVSALAGALGVRLGAAGLASTFAKIRNWVSRTERSVEVTIDGDTIKVTGVTATQQEELINVWLSRHAPRP</sequence>